<gene>
    <name evidence="4" type="ORF">PBS001_LOCUS7497</name>
    <name evidence="3" type="ORF">PBS003_LOCUS5294</name>
</gene>
<evidence type="ECO:0000256" key="1">
    <source>
        <dbReference type="SAM" id="Coils"/>
    </source>
</evidence>
<feature type="coiled-coil region" evidence="1">
    <location>
        <begin position="424"/>
        <end position="472"/>
    </location>
</feature>
<evidence type="ECO:0000313" key="5">
    <source>
        <dbReference type="Proteomes" id="UP001158986"/>
    </source>
</evidence>
<dbReference type="EMBL" id="CAKKTJ010000262">
    <property type="protein sequence ID" value="CAH0478603.1"/>
    <property type="molecule type" value="Genomic_DNA"/>
</dbReference>
<evidence type="ECO:0000313" key="4">
    <source>
        <dbReference type="EMBL" id="CAH0521037.1"/>
    </source>
</evidence>
<organism evidence="3 6">
    <name type="scientific">Peronospora belbahrii</name>
    <dbReference type="NCBI Taxonomy" id="622444"/>
    <lineage>
        <taxon>Eukaryota</taxon>
        <taxon>Sar</taxon>
        <taxon>Stramenopiles</taxon>
        <taxon>Oomycota</taxon>
        <taxon>Peronosporomycetes</taxon>
        <taxon>Peronosporales</taxon>
        <taxon>Peronosporaceae</taxon>
        <taxon>Peronospora</taxon>
    </lineage>
</organism>
<dbReference type="EMBL" id="CAKLCB010000374">
    <property type="protein sequence ID" value="CAH0521037.1"/>
    <property type="molecule type" value="Genomic_DNA"/>
</dbReference>
<evidence type="ECO:0000313" key="6">
    <source>
        <dbReference type="Proteomes" id="UP001160483"/>
    </source>
</evidence>
<protein>
    <submittedName>
        <fullName evidence="3">Uncharacterized protein</fullName>
    </submittedName>
</protein>
<name>A0AAU9LBW5_9STRA</name>
<comment type="caution">
    <text evidence="3">The sequence shown here is derived from an EMBL/GenBank/DDBJ whole genome shotgun (WGS) entry which is preliminary data.</text>
</comment>
<accession>A0AAU9LBW5</accession>
<dbReference type="AlphaFoldDB" id="A0AAU9LBW5"/>
<feature type="region of interest" description="Disordered" evidence="2">
    <location>
        <begin position="193"/>
        <end position="256"/>
    </location>
</feature>
<keyword evidence="5" id="KW-1185">Reference proteome</keyword>
<dbReference type="Proteomes" id="UP001160483">
    <property type="component" value="Unassembled WGS sequence"/>
</dbReference>
<evidence type="ECO:0000256" key="2">
    <source>
        <dbReference type="SAM" id="MobiDB-lite"/>
    </source>
</evidence>
<feature type="compositionally biased region" description="Low complexity" evidence="2">
    <location>
        <begin position="193"/>
        <end position="205"/>
    </location>
</feature>
<evidence type="ECO:0000313" key="3">
    <source>
        <dbReference type="EMBL" id="CAH0478603.1"/>
    </source>
</evidence>
<reference evidence="3 5" key="1">
    <citation type="submission" date="2021-11" db="EMBL/GenBank/DDBJ databases">
        <authorList>
            <person name="Islam A."/>
            <person name="Islam S."/>
            <person name="Flora M.S."/>
            <person name="Rahman M."/>
            <person name="Ziaur R.M."/>
            <person name="Epstein J.H."/>
            <person name="Hassan M."/>
            <person name="Klassen M."/>
            <person name="Woodard K."/>
            <person name="Webb A."/>
            <person name="Webby R.J."/>
            <person name="El Zowalaty M.E."/>
        </authorList>
    </citation>
    <scope>NUCLEOTIDE SEQUENCE</scope>
    <source>
        <strain evidence="4">Pbs1</strain>
        <strain evidence="3">Pbs3</strain>
    </source>
</reference>
<sequence>MESRRKRVEQKGRFTITEIIPGSPYSSHGSSSPTFLDDTPISSSNDCGGMATIQPISHQQLNAVESNNPIQLVVNQIVELKMEETSDHLYTQTERVTESSFVSNKTSVLIASETQAVAIDPTCKVMTSVTTCAASASGDLLQKYSSPKKSREGVQRARRIKRRGRFTIIEMASDSPTSKKDSDELYDHRFVTTTSVEGSSGESPPQQLSRSLDSMERRTKPKRATRSMPRLRQPSSVRRSRRRSASPARELVEPMDVVGLTGNQQDSAEHAAENTDVLDRITLTSAIDVGTGASKIPHASASVSMTCLTIPNSERTATDASSAVRPTAPSSQVINVSETNGNIVGLPQSSSMAISVEQFLQQQQTIASLIRQQHDLKQVIGVLQEQQEQLMSIPSQINELNSQSARMNSDWTRDDETQELSMKVQSLMLANESLHSMLNAAEREVRRRNLQIECLSEENDELRQRCGQLELFLETED</sequence>
<proteinExistence type="predicted"/>
<dbReference type="Proteomes" id="UP001158986">
    <property type="component" value="Unassembled WGS sequence"/>
</dbReference>
<keyword evidence="1" id="KW-0175">Coiled coil</keyword>